<comment type="caution">
    <text evidence="1">The sequence shown here is derived from an EMBL/GenBank/DDBJ whole genome shotgun (WGS) entry which is preliminary data.</text>
</comment>
<evidence type="ECO:0000313" key="2">
    <source>
        <dbReference type="Proteomes" id="UP000253551"/>
    </source>
</evidence>
<sequence>MATGEEILNQAEQTNSERQLLELQLEGQRYKRLRSITNKTEMQNQSSRVLEVAEEVELNNWKNKCISHLPHNRIVDFSNKIQLKLIEISLKQLKSRFELKTENVVRDLDSLNKLAKKAHNHTTLRKVLGDIEAFKYTSNSERRVKMIYVHILDQIHLKNNSEMSFLAKFWAPVIELFFDPNKYFVQWGDTTSPHLSLLNLHFNLDFRIIIKDINTEALDTLTGEFACESAIAPHKVYFDFLKSALTTKAHLNAALRRLPYIPPSAIKLFIFPFVQIMGLTCNVY</sequence>
<gene>
    <name evidence="1" type="ORF">CU098_007040</name>
</gene>
<dbReference type="OrthoDB" id="2251269at2759"/>
<keyword evidence="2" id="KW-1185">Reference proteome</keyword>
<feature type="non-terminal residue" evidence="1">
    <location>
        <position position="284"/>
    </location>
</feature>
<accession>A0A367IX35</accession>
<protein>
    <submittedName>
        <fullName evidence="1">Uncharacterized protein</fullName>
    </submittedName>
</protein>
<evidence type="ECO:0000313" key="1">
    <source>
        <dbReference type="EMBL" id="RCH82041.1"/>
    </source>
</evidence>
<organism evidence="1 2">
    <name type="scientific">Rhizopus stolonifer</name>
    <name type="common">Rhizopus nigricans</name>
    <dbReference type="NCBI Taxonomy" id="4846"/>
    <lineage>
        <taxon>Eukaryota</taxon>
        <taxon>Fungi</taxon>
        <taxon>Fungi incertae sedis</taxon>
        <taxon>Mucoromycota</taxon>
        <taxon>Mucoromycotina</taxon>
        <taxon>Mucoromycetes</taxon>
        <taxon>Mucorales</taxon>
        <taxon>Mucorineae</taxon>
        <taxon>Rhizopodaceae</taxon>
        <taxon>Rhizopus</taxon>
    </lineage>
</organism>
<dbReference type="Proteomes" id="UP000253551">
    <property type="component" value="Unassembled WGS sequence"/>
</dbReference>
<name>A0A367IX35_RHIST</name>
<reference evidence="1 2" key="1">
    <citation type="journal article" date="2018" name="G3 (Bethesda)">
        <title>Phylogenetic and Phylogenomic Definition of Rhizopus Species.</title>
        <authorList>
            <person name="Gryganskyi A.P."/>
            <person name="Golan J."/>
            <person name="Dolatabadi S."/>
            <person name="Mondo S."/>
            <person name="Robb S."/>
            <person name="Idnurm A."/>
            <person name="Muszewska A."/>
            <person name="Steczkiewicz K."/>
            <person name="Masonjones S."/>
            <person name="Liao H.L."/>
            <person name="Gajdeczka M.T."/>
            <person name="Anike F."/>
            <person name="Vuek A."/>
            <person name="Anishchenko I.M."/>
            <person name="Voigt K."/>
            <person name="de Hoog G.S."/>
            <person name="Smith M.E."/>
            <person name="Heitman J."/>
            <person name="Vilgalys R."/>
            <person name="Stajich J.E."/>
        </authorList>
    </citation>
    <scope>NUCLEOTIDE SEQUENCE [LARGE SCALE GENOMIC DNA]</scope>
    <source>
        <strain evidence="1 2">LSU 92-RS-03</strain>
    </source>
</reference>
<dbReference type="AlphaFoldDB" id="A0A367IX35"/>
<dbReference type="EMBL" id="PJQM01005257">
    <property type="protein sequence ID" value="RCH82041.1"/>
    <property type="molecule type" value="Genomic_DNA"/>
</dbReference>
<proteinExistence type="predicted"/>